<accession>A0A6L6UBW2</accession>
<protein>
    <submittedName>
        <fullName evidence="1">Uncharacterized protein</fullName>
    </submittedName>
</protein>
<dbReference type="AlphaFoldDB" id="A0A6L6UBW2"/>
<keyword evidence="2" id="KW-1185">Reference proteome</keyword>
<evidence type="ECO:0000313" key="2">
    <source>
        <dbReference type="Proteomes" id="UP000478208"/>
    </source>
</evidence>
<name>A0A6L6UBW2_9FLAO</name>
<comment type="caution">
    <text evidence="1">The sequence shown here is derived from an EMBL/GenBank/DDBJ whole genome shotgun (WGS) entry which is preliminary data.</text>
</comment>
<sequence length="192" mass="21536">MKNFTQKLLITLTFIFFSILNTDAQVRIGGGVEIDIRVDLPEIIVKPAPRENKPVPKPKRPIIIKERLPKEEPCHCNVESYGQIMHQNNGRVDYSVVDGFINYYENSEIDLVFNLESGDQMMITVLELNSNDYNFHYNANRQSNAILNVSINGVDVALNSGAVALQPTNDGYNIVLNLHSAFDGSFHGTVNL</sequence>
<evidence type="ECO:0000313" key="1">
    <source>
        <dbReference type="EMBL" id="MUU79469.1"/>
    </source>
</evidence>
<dbReference type="EMBL" id="WOWS01000006">
    <property type="protein sequence ID" value="MUU79469.1"/>
    <property type="molecule type" value="Genomic_DNA"/>
</dbReference>
<reference evidence="1 2" key="1">
    <citation type="submission" date="2019-12" db="EMBL/GenBank/DDBJ databases">
        <authorList>
            <person name="Li J."/>
        </authorList>
    </citation>
    <scope>NUCLEOTIDE SEQUENCE [LARGE SCALE GENOMIC DNA]</scope>
    <source>
        <strain evidence="1 2">HL2-2</strain>
    </source>
</reference>
<gene>
    <name evidence="1" type="ORF">GN138_13515</name>
</gene>
<dbReference type="RefSeq" id="WP_157364542.1">
    <property type="nucleotide sequence ID" value="NZ_WOWS01000006.1"/>
</dbReference>
<proteinExistence type="predicted"/>
<organism evidence="1 2">
    <name type="scientific">Winogradskyella endarachnes</name>
    <dbReference type="NCBI Taxonomy" id="2681965"/>
    <lineage>
        <taxon>Bacteria</taxon>
        <taxon>Pseudomonadati</taxon>
        <taxon>Bacteroidota</taxon>
        <taxon>Flavobacteriia</taxon>
        <taxon>Flavobacteriales</taxon>
        <taxon>Flavobacteriaceae</taxon>
        <taxon>Winogradskyella</taxon>
    </lineage>
</organism>
<dbReference type="Proteomes" id="UP000478208">
    <property type="component" value="Unassembled WGS sequence"/>
</dbReference>